<dbReference type="EMBL" id="BAABKX010000001">
    <property type="protein sequence ID" value="GAA5048623.1"/>
    <property type="molecule type" value="Genomic_DNA"/>
</dbReference>
<feature type="transmembrane region" description="Helical" evidence="2">
    <location>
        <begin position="32"/>
        <end position="58"/>
    </location>
</feature>
<reference evidence="3 4" key="1">
    <citation type="journal article" date="2019" name="Int. J. Syst. Evol. Microbiol.">
        <title>The Global Catalogue of Microorganisms (GCM) 10K type strain sequencing project: providing services to taxonomists for standard genome sequencing and annotation.</title>
        <authorList>
            <consortium name="The Broad Institute Genomics Platform"/>
            <consortium name="The Broad Institute Genome Sequencing Center for Infectious Disease"/>
            <person name="Wu L."/>
            <person name="Ma J."/>
        </authorList>
    </citation>
    <scope>NUCLEOTIDE SEQUENCE [LARGE SCALE GENOMIC DNA]</scope>
    <source>
        <strain evidence="3 4">JCM 17504</strain>
    </source>
</reference>
<dbReference type="AlphaFoldDB" id="A0AAV3UHM2"/>
<evidence type="ECO:0000256" key="2">
    <source>
        <dbReference type="SAM" id="Phobius"/>
    </source>
</evidence>
<name>A0AAV3UHM2_9EURY</name>
<keyword evidence="4" id="KW-1185">Reference proteome</keyword>
<evidence type="ECO:0000313" key="4">
    <source>
        <dbReference type="Proteomes" id="UP001501729"/>
    </source>
</evidence>
<dbReference type="InterPro" id="IPR055957">
    <property type="entry name" value="DUF7535"/>
</dbReference>
<protein>
    <submittedName>
        <fullName evidence="3">Uncharacterized protein</fullName>
    </submittedName>
</protein>
<dbReference type="RefSeq" id="WP_227776824.1">
    <property type="nucleotide sequence ID" value="NZ_BAABKX010000001.1"/>
</dbReference>
<feature type="region of interest" description="Disordered" evidence="1">
    <location>
        <begin position="1"/>
        <end position="22"/>
    </location>
</feature>
<dbReference type="GeneID" id="68612676"/>
<dbReference type="Proteomes" id="UP001501729">
    <property type="component" value="Unassembled WGS sequence"/>
</dbReference>
<keyword evidence="2" id="KW-1133">Transmembrane helix</keyword>
<evidence type="ECO:0000256" key="1">
    <source>
        <dbReference type="SAM" id="MobiDB-lite"/>
    </source>
</evidence>
<evidence type="ECO:0000313" key="3">
    <source>
        <dbReference type="EMBL" id="GAA5048623.1"/>
    </source>
</evidence>
<comment type="caution">
    <text evidence="3">The sequence shown here is derived from an EMBL/GenBank/DDBJ whole genome shotgun (WGS) entry which is preliminary data.</text>
</comment>
<gene>
    <name evidence="3" type="ORF">GCM10025751_20750</name>
</gene>
<keyword evidence="2" id="KW-0812">Transmembrane</keyword>
<accession>A0AAV3UHM2</accession>
<dbReference type="Pfam" id="PF24379">
    <property type="entry name" value="DUF7535"/>
    <property type="match status" value="1"/>
</dbReference>
<proteinExistence type="predicted"/>
<keyword evidence="2" id="KW-0472">Membrane</keyword>
<sequence>MSQGNSGTEPVKEAFRTVTPPYHGHSDSEMNAIGIAMFLGLLVLMVPLLPFLVIVWAISKLTEALAQKAPIGEEE</sequence>
<organism evidence="3 4">
    <name type="scientific">Haladaptatus pallidirubidus</name>
    <dbReference type="NCBI Taxonomy" id="1008152"/>
    <lineage>
        <taxon>Archaea</taxon>
        <taxon>Methanobacteriati</taxon>
        <taxon>Methanobacteriota</taxon>
        <taxon>Stenosarchaea group</taxon>
        <taxon>Halobacteria</taxon>
        <taxon>Halobacteriales</taxon>
        <taxon>Haladaptataceae</taxon>
        <taxon>Haladaptatus</taxon>
    </lineage>
</organism>